<dbReference type="CDD" id="cd00567">
    <property type="entry name" value="ACAD"/>
    <property type="match status" value="1"/>
</dbReference>
<dbReference type="InterPro" id="IPR006091">
    <property type="entry name" value="Acyl-CoA_Oxase/DH_mid-dom"/>
</dbReference>
<evidence type="ECO:0000259" key="6">
    <source>
        <dbReference type="Pfam" id="PF00441"/>
    </source>
</evidence>
<organism evidence="9 10">
    <name type="scientific">[Mycobacterium] kokjensenii</name>
    <dbReference type="NCBI Taxonomy" id="3064287"/>
    <lineage>
        <taxon>Bacteria</taxon>
        <taxon>Bacillati</taxon>
        <taxon>Actinomycetota</taxon>
        <taxon>Actinomycetes</taxon>
        <taxon>Mycobacteriales</taxon>
        <taxon>Mycobacteriaceae</taxon>
        <taxon>Mycolicibacter</taxon>
    </lineage>
</organism>
<keyword evidence="3 5" id="KW-0285">Flavoprotein</keyword>
<dbReference type="InterPro" id="IPR009075">
    <property type="entry name" value="AcylCo_DH/oxidase_C"/>
</dbReference>
<dbReference type="InterPro" id="IPR046373">
    <property type="entry name" value="Acyl-CoA_Oxase/DH_mid-dom_sf"/>
</dbReference>
<proteinExistence type="inferred from homology"/>
<dbReference type="Pfam" id="PF02770">
    <property type="entry name" value="Acyl-CoA_dh_M"/>
    <property type="match status" value="1"/>
</dbReference>
<evidence type="ECO:0000256" key="2">
    <source>
        <dbReference type="ARBA" id="ARBA00009347"/>
    </source>
</evidence>
<dbReference type="SUPFAM" id="SSF47203">
    <property type="entry name" value="Acyl-CoA dehydrogenase C-terminal domain-like"/>
    <property type="match status" value="1"/>
</dbReference>
<dbReference type="Gene3D" id="1.10.540.10">
    <property type="entry name" value="Acyl-CoA dehydrogenase/oxidase, N-terminal domain"/>
    <property type="match status" value="1"/>
</dbReference>
<dbReference type="EMBL" id="OY726394">
    <property type="protein sequence ID" value="CAJ1501302.1"/>
    <property type="molecule type" value="Genomic_DNA"/>
</dbReference>
<dbReference type="Pfam" id="PF00441">
    <property type="entry name" value="Acyl-CoA_dh_1"/>
    <property type="match status" value="1"/>
</dbReference>
<dbReference type="Gene3D" id="1.20.140.10">
    <property type="entry name" value="Butyryl-CoA Dehydrogenase, subunit A, domain 3"/>
    <property type="match status" value="1"/>
</dbReference>
<evidence type="ECO:0000256" key="1">
    <source>
        <dbReference type="ARBA" id="ARBA00001974"/>
    </source>
</evidence>
<comment type="cofactor">
    <cofactor evidence="1 5">
        <name>FAD</name>
        <dbReference type="ChEBI" id="CHEBI:57692"/>
    </cofactor>
</comment>
<evidence type="ECO:0000256" key="5">
    <source>
        <dbReference type="RuleBase" id="RU362125"/>
    </source>
</evidence>
<feature type="domain" description="Acyl-CoA dehydrogenase/oxidase C-terminal" evidence="6">
    <location>
        <begin position="257"/>
        <end position="406"/>
    </location>
</feature>
<dbReference type="SUPFAM" id="SSF56645">
    <property type="entry name" value="Acyl-CoA dehydrogenase NM domain-like"/>
    <property type="match status" value="1"/>
</dbReference>
<comment type="similarity">
    <text evidence="2 5">Belongs to the acyl-CoA dehydrogenase family.</text>
</comment>
<evidence type="ECO:0000313" key="10">
    <source>
        <dbReference type="Proteomes" id="UP001190336"/>
    </source>
</evidence>
<dbReference type="Pfam" id="PF02771">
    <property type="entry name" value="Acyl-CoA_dh_N"/>
    <property type="match status" value="1"/>
</dbReference>
<evidence type="ECO:0000256" key="3">
    <source>
        <dbReference type="ARBA" id="ARBA00022630"/>
    </source>
</evidence>
<dbReference type="InterPro" id="IPR036250">
    <property type="entry name" value="AcylCo_DH-like_C"/>
</dbReference>
<feature type="domain" description="Acyl-CoA dehydrogenase/oxidase N-terminal" evidence="8">
    <location>
        <begin position="30"/>
        <end position="145"/>
    </location>
</feature>
<keyword evidence="5" id="KW-0560">Oxidoreductase</keyword>
<evidence type="ECO:0000313" key="9">
    <source>
        <dbReference type="EMBL" id="CAJ1501302.1"/>
    </source>
</evidence>
<evidence type="ECO:0000259" key="7">
    <source>
        <dbReference type="Pfam" id="PF02770"/>
    </source>
</evidence>
<evidence type="ECO:0000259" key="8">
    <source>
        <dbReference type="Pfam" id="PF02771"/>
    </source>
</evidence>
<sequence length="413" mass="47147">MDFTLPEHLPGVLAEMDDFIEREIAPLQADHMQYFDHRREFARTDVERGGVPRREWEELLDEMRRRADAAGWLRYGLPASLGGRDGSNVDMAVIREHLAHKGLGLHNDLQDESSIVGNFPQVIMMERFGTDAQRREFSQAMITGERSMAFGLTEPDHGSDATWMETRAVLDGDTWVINGAKRFNTGVHRATHDLVFARTSGEDGSARGITAFLVPTDTPGFTVPFYWWTFNMPTDHGEVELRDVRVPADAVLGEVDGGLEVAQTFLHENRIRQAASSLGAAQYCIDRAAEYARERVVFGKPLSVNQAVQWPLAELQTEAQMVRLLVNYAAWHLDRDHHLEVSDKVSMANYRANRLVCEAADRAIQIHGGIGYTRHEQFEHIYRHHRRYRITEGAEEIQIRRVAQRLFGFDRRR</sequence>
<dbReference type="Gene3D" id="2.40.110.10">
    <property type="entry name" value="Butyryl-CoA Dehydrogenase, subunit A, domain 2"/>
    <property type="match status" value="1"/>
</dbReference>
<protein>
    <submittedName>
        <fullName evidence="9">Acyl-CoA dehydrogenase family protein</fullName>
    </submittedName>
</protein>
<reference evidence="9 10" key="1">
    <citation type="submission" date="2023-08" db="EMBL/GenBank/DDBJ databases">
        <authorList>
            <person name="Folkvardsen B D."/>
            <person name="Norman A."/>
        </authorList>
    </citation>
    <scope>NUCLEOTIDE SEQUENCE [LARGE SCALE GENOMIC DNA]</scope>
    <source>
        <strain evidence="9 10">Mu0083</strain>
    </source>
</reference>
<gene>
    <name evidence="9" type="ORF">MU0083_002649</name>
</gene>
<dbReference type="PANTHER" id="PTHR43884:SF34">
    <property type="entry name" value="ACYL-COA DEHYDROGENASE FAMILY PROTEIN"/>
    <property type="match status" value="1"/>
</dbReference>
<dbReference type="Proteomes" id="UP001190336">
    <property type="component" value="Chromosome"/>
</dbReference>
<name>A0ABM9LLZ2_9MYCO</name>
<dbReference type="InterPro" id="IPR009100">
    <property type="entry name" value="AcylCoA_DH/oxidase_NM_dom_sf"/>
</dbReference>
<evidence type="ECO:0000256" key="4">
    <source>
        <dbReference type="ARBA" id="ARBA00022827"/>
    </source>
</evidence>
<dbReference type="PANTHER" id="PTHR43884">
    <property type="entry name" value="ACYL-COA DEHYDROGENASE"/>
    <property type="match status" value="1"/>
</dbReference>
<dbReference type="InterPro" id="IPR037069">
    <property type="entry name" value="AcylCoA_DH/ox_N_sf"/>
</dbReference>
<dbReference type="InterPro" id="IPR013786">
    <property type="entry name" value="AcylCoA_DH/ox_N"/>
</dbReference>
<accession>A0ABM9LLZ2</accession>
<keyword evidence="10" id="KW-1185">Reference proteome</keyword>
<keyword evidence="4 5" id="KW-0274">FAD</keyword>
<feature type="domain" description="Acyl-CoA oxidase/dehydrogenase middle" evidence="7">
    <location>
        <begin position="149"/>
        <end position="244"/>
    </location>
</feature>
<dbReference type="RefSeq" id="WP_308473402.1">
    <property type="nucleotide sequence ID" value="NZ_OY726394.1"/>
</dbReference>